<dbReference type="NCBIfam" id="NF001211">
    <property type="entry name" value="PRK00179.1"/>
    <property type="match status" value="1"/>
</dbReference>
<dbReference type="GO" id="GO:0005829">
    <property type="term" value="C:cytosol"/>
    <property type="evidence" value="ECO:0007669"/>
    <property type="project" value="TreeGrafter"/>
</dbReference>
<dbReference type="Gene3D" id="3.40.50.10490">
    <property type="entry name" value="Glucose-6-phosphate isomerase like protein, domain 1"/>
    <property type="match status" value="2"/>
</dbReference>
<dbReference type="UniPathway" id="UPA00109">
    <property type="reaction ID" value="UER00181"/>
</dbReference>
<evidence type="ECO:0000256" key="7">
    <source>
        <dbReference type="ARBA" id="ARBA00029321"/>
    </source>
</evidence>
<dbReference type="Gene3D" id="1.10.1390.10">
    <property type="match status" value="1"/>
</dbReference>
<dbReference type="CDD" id="cd05016">
    <property type="entry name" value="SIS_PGI_2"/>
    <property type="match status" value="1"/>
</dbReference>
<dbReference type="PROSITE" id="PS00765">
    <property type="entry name" value="P_GLUCOSE_ISOMERASE_1"/>
    <property type="match status" value="1"/>
</dbReference>
<keyword evidence="3 8" id="KW-0312">Gluconeogenesis</keyword>
<gene>
    <name evidence="8" type="primary">pgi</name>
    <name evidence="10" type="ORF">B6S08_00775</name>
</gene>
<name>A0A233RFE6_9GAMM</name>
<dbReference type="Proteomes" id="UP000242757">
    <property type="component" value="Unassembled WGS sequence"/>
</dbReference>
<protein>
    <recommendedName>
        <fullName evidence="8">Glucose-6-phosphate isomerase</fullName>
        <shortName evidence="8">GPI</shortName>
        <ecNumber evidence="8">5.3.1.9</ecNumber>
    </recommendedName>
    <alternativeName>
        <fullName evidence="8">Phosphoglucose isomerase</fullName>
        <shortName evidence="8">PGI</shortName>
    </alternativeName>
    <alternativeName>
        <fullName evidence="8">Phosphohexose isomerase</fullName>
        <shortName evidence="8">PHI</shortName>
    </alternativeName>
</protein>
<proteinExistence type="inferred from homology"/>
<dbReference type="UniPathway" id="UPA00138"/>
<dbReference type="PROSITE" id="PS00174">
    <property type="entry name" value="P_GLUCOSE_ISOMERASE_2"/>
    <property type="match status" value="1"/>
</dbReference>
<dbReference type="InterPro" id="IPR001672">
    <property type="entry name" value="G6P_Isomerase"/>
</dbReference>
<dbReference type="PANTHER" id="PTHR11469">
    <property type="entry name" value="GLUCOSE-6-PHOSPHATE ISOMERASE"/>
    <property type="match status" value="1"/>
</dbReference>
<evidence type="ECO:0000256" key="3">
    <source>
        <dbReference type="ARBA" id="ARBA00022432"/>
    </source>
</evidence>
<comment type="similarity">
    <text evidence="2 8 9">Belongs to the GPI family.</text>
</comment>
<comment type="caution">
    <text evidence="10">The sequence shown here is derived from an EMBL/GenBank/DDBJ whole genome shotgun (WGS) entry which is preliminary data.</text>
</comment>
<comment type="pathway">
    <text evidence="8">Carbohydrate biosynthesis; gluconeogenesis.</text>
</comment>
<dbReference type="EMBL" id="NBIM01000001">
    <property type="protein sequence ID" value="OXY82103.1"/>
    <property type="molecule type" value="Genomic_DNA"/>
</dbReference>
<dbReference type="GO" id="GO:0004347">
    <property type="term" value="F:glucose-6-phosphate isomerase activity"/>
    <property type="evidence" value="ECO:0007669"/>
    <property type="project" value="UniProtKB-UniRule"/>
</dbReference>
<comment type="function">
    <text evidence="8">Catalyzes the reversible isomerization of glucose-6-phosphate to fructose-6-phosphate.</text>
</comment>
<dbReference type="PRINTS" id="PR00662">
    <property type="entry name" value="G6PISOMERASE"/>
</dbReference>
<dbReference type="FunFam" id="3.40.50.10490:FF:000018">
    <property type="entry name" value="Glucose-6-phosphate isomerase"/>
    <property type="match status" value="1"/>
</dbReference>
<dbReference type="HAMAP" id="MF_00473">
    <property type="entry name" value="G6P_isomerase"/>
    <property type="match status" value="1"/>
</dbReference>
<evidence type="ECO:0000313" key="11">
    <source>
        <dbReference type="Proteomes" id="UP000242757"/>
    </source>
</evidence>
<dbReference type="AlphaFoldDB" id="A0A233RFE6"/>
<evidence type="ECO:0000256" key="6">
    <source>
        <dbReference type="ARBA" id="ARBA00023235"/>
    </source>
</evidence>
<dbReference type="PANTHER" id="PTHR11469:SF1">
    <property type="entry name" value="GLUCOSE-6-PHOSPHATE ISOMERASE"/>
    <property type="match status" value="1"/>
</dbReference>
<dbReference type="CDD" id="cd05015">
    <property type="entry name" value="SIS_PGI_1"/>
    <property type="match status" value="1"/>
</dbReference>
<evidence type="ECO:0000256" key="4">
    <source>
        <dbReference type="ARBA" id="ARBA00022490"/>
    </source>
</evidence>
<comment type="pathway">
    <text evidence="1 8 9">Carbohydrate degradation; glycolysis; D-glyceraldehyde 3-phosphate and glycerone phosphate from D-glucose: step 2/4.</text>
</comment>
<feature type="active site" evidence="8">
    <location>
        <position position="546"/>
    </location>
</feature>
<evidence type="ECO:0000256" key="5">
    <source>
        <dbReference type="ARBA" id="ARBA00023152"/>
    </source>
</evidence>
<dbReference type="EC" id="5.3.1.9" evidence="8"/>
<comment type="catalytic activity">
    <reaction evidence="7 8 9">
        <text>alpha-D-glucose 6-phosphate = beta-D-fructose 6-phosphate</text>
        <dbReference type="Rhea" id="RHEA:11816"/>
        <dbReference type="ChEBI" id="CHEBI:57634"/>
        <dbReference type="ChEBI" id="CHEBI:58225"/>
        <dbReference type="EC" id="5.3.1.9"/>
    </reaction>
</comment>
<dbReference type="GO" id="GO:0006094">
    <property type="term" value="P:gluconeogenesis"/>
    <property type="evidence" value="ECO:0007669"/>
    <property type="project" value="UniProtKB-UniRule"/>
</dbReference>
<evidence type="ECO:0000256" key="8">
    <source>
        <dbReference type="HAMAP-Rule" id="MF_00473"/>
    </source>
</evidence>
<dbReference type="SUPFAM" id="SSF53697">
    <property type="entry name" value="SIS domain"/>
    <property type="match status" value="1"/>
</dbReference>
<dbReference type="InterPro" id="IPR018189">
    <property type="entry name" value="Phosphoglucose_isomerase_CS"/>
</dbReference>
<dbReference type="GO" id="GO:0006096">
    <property type="term" value="P:glycolytic process"/>
    <property type="evidence" value="ECO:0007669"/>
    <property type="project" value="UniProtKB-UniRule"/>
</dbReference>
<reference evidence="10 11" key="1">
    <citation type="submission" date="2017-08" db="EMBL/GenBank/DDBJ databases">
        <title>A Genome Sequence of Oceanimonas doudoroffii ATCC 27123T.</title>
        <authorList>
            <person name="Brennan M.A."/>
            <person name="Maclea K.S."/>
            <person name="Mcclelland W.D."/>
            <person name="Trachtenberg A.M."/>
        </authorList>
    </citation>
    <scope>NUCLEOTIDE SEQUENCE [LARGE SCALE GENOMIC DNA]</scope>
    <source>
        <strain evidence="10 11">ATCC 27123</strain>
    </source>
</reference>
<keyword evidence="5 8" id="KW-0324">Glycolysis</keyword>
<keyword evidence="6 8" id="KW-0413">Isomerase</keyword>
<dbReference type="InterPro" id="IPR035476">
    <property type="entry name" value="SIS_PGI_1"/>
</dbReference>
<accession>A0A233RFE6</accession>
<dbReference type="InterPro" id="IPR023096">
    <property type="entry name" value="G6P_Isomerase_C"/>
</dbReference>
<dbReference type="InterPro" id="IPR046348">
    <property type="entry name" value="SIS_dom_sf"/>
</dbReference>
<evidence type="ECO:0000256" key="1">
    <source>
        <dbReference type="ARBA" id="ARBA00004926"/>
    </source>
</evidence>
<dbReference type="InterPro" id="IPR035482">
    <property type="entry name" value="SIS_PGI_2"/>
</dbReference>
<dbReference type="GO" id="GO:0097367">
    <property type="term" value="F:carbohydrate derivative binding"/>
    <property type="evidence" value="ECO:0007669"/>
    <property type="project" value="InterPro"/>
</dbReference>
<keyword evidence="11" id="KW-1185">Reference proteome</keyword>
<comment type="subcellular location">
    <subcellularLocation>
        <location evidence="8">Cytoplasm</location>
    </subcellularLocation>
</comment>
<feature type="active site" description="Proton donor" evidence="8">
    <location>
        <position position="387"/>
    </location>
</feature>
<evidence type="ECO:0000256" key="9">
    <source>
        <dbReference type="RuleBase" id="RU000612"/>
    </source>
</evidence>
<keyword evidence="4 8" id="KW-0963">Cytoplasm</keyword>
<dbReference type="Pfam" id="PF00342">
    <property type="entry name" value="PGI"/>
    <property type="match status" value="1"/>
</dbReference>
<sequence>MPCATPGWVKTSPGCWPVTPAPRCCPLPLANNHGATVPLSTLPLFAALQHSAQHLPPLAKRFQQNSQRAQQLTFHFGQSLLVDISRQQVCTTTLAQLCELARQLNLPKAIAGLFADNCFNPSEQRAVLHTALRMPAGAVLEHNGVNIIPAVHAELAKMRRFCQRVHNGDWRGYTGQPIKDVVNIGIGGSDLGPAMVCEALAPYCTTGIRAHFVSNIDPAHLATTLARLNPATTLFVASSKSFGTDETMSNAMAARQWLLNACGNPGLVQQHFVAVSTNQRKVVEFGIAAENMFEFWSWVGGRFSLWSAIGLPIALAIGFERFEELLAGAHAMDEHLRTMPFEQNIPVLLALLTVWNHNVLGHASEGVFPYSQLMHRFPAFLQQLNMESNGKSVTLSGEQVSSATGPIVWGDVGSNSQHAFFQLLHQGTAVVPAEFIGFVNSPYDFPAHRHKLLANMLAQAEALAFGKSAADVEAELRAEGLSEQSIAELLPSKVMPGNRPSTVILCKELTPHTLGSLIAMYEHKTFVQGVLWGVNSFDQWGVELGKKLASGLVDTLMGKTDAAAHDPATQQLVQQIFEWRK</sequence>
<evidence type="ECO:0000313" key="10">
    <source>
        <dbReference type="EMBL" id="OXY82103.1"/>
    </source>
</evidence>
<evidence type="ECO:0000256" key="2">
    <source>
        <dbReference type="ARBA" id="ARBA00006604"/>
    </source>
</evidence>
<organism evidence="10 11">
    <name type="scientific">Oceanimonas doudoroffii</name>
    <dbReference type="NCBI Taxonomy" id="84158"/>
    <lineage>
        <taxon>Bacteria</taxon>
        <taxon>Pseudomonadati</taxon>
        <taxon>Pseudomonadota</taxon>
        <taxon>Gammaproteobacteria</taxon>
        <taxon>Aeromonadales</taxon>
        <taxon>Aeromonadaceae</taxon>
        <taxon>Oceanimonas</taxon>
    </lineage>
</organism>
<dbReference type="GO" id="GO:0051156">
    <property type="term" value="P:glucose 6-phosphate metabolic process"/>
    <property type="evidence" value="ECO:0007669"/>
    <property type="project" value="TreeGrafter"/>
</dbReference>
<dbReference type="OrthoDB" id="140919at2"/>
<feature type="active site" evidence="8">
    <location>
        <position position="418"/>
    </location>
</feature>
<dbReference type="PROSITE" id="PS51463">
    <property type="entry name" value="P_GLUCOSE_ISOMERASE_3"/>
    <property type="match status" value="1"/>
</dbReference>
<dbReference type="GO" id="GO:0048029">
    <property type="term" value="F:monosaccharide binding"/>
    <property type="evidence" value="ECO:0007669"/>
    <property type="project" value="TreeGrafter"/>
</dbReference>